<keyword evidence="1" id="KW-0732">Signal</keyword>
<protein>
    <submittedName>
        <fullName evidence="2">Uncharacterized protein</fullName>
    </submittedName>
</protein>
<evidence type="ECO:0000256" key="1">
    <source>
        <dbReference type="SAM" id="SignalP"/>
    </source>
</evidence>
<gene>
    <name evidence="2" type="ORF">SK128_016678</name>
</gene>
<accession>A0AAN9A6N3</accession>
<dbReference type="AlphaFoldDB" id="A0AAN9A6N3"/>
<sequence>MRIKAFLAVLCLCYGSVVTSDVTIKEASSDQVQNVAQEKTGVVPRDKFLFGSYATATYTQVVASTSTVFFSCLSGTVSQWVCSGRHSRGRRSKKIKKPDINLDDDQSSIGIESSKGDPMPALTPDEDKRKFAFTIWTTSRTTTSVTVFFTDTNTTIRLSYYCFAAGIQYPQFNCAG</sequence>
<reference evidence="2 3" key="1">
    <citation type="submission" date="2023-11" db="EMBL/GenBank/DDBJ databases">
        <title>Halocaridina rubra genome assembly.</title>
        <authorList>
            <person name="Smith C."/>
        </authorList>
    </citation>
    <scope>NUCLEOTIDE SEQUENCE [LARGE SCALE GENOMIC DNA]</scope>
    <source>
        <strain evidence="2">EP-1</strain>
        <tissue evidence="2">Whole</tissue>
    </source>
</reference>
<evidence type="ECO:0000313" key="3">
    <source>
        <dbReference type="Proteomes" id="UP001381693"/>
    </source>
</evidence>
<keyword evidence="3" id="KW-1185">Reference proteome</keyword>
<comment type="caution">
    <text evidence="2">The sequence shown here is derived from an EMBL/GenBank/DDBJ whole genome shotgun (WGS) entry which is preliminary data.</text>
</comment>
<name>A0AAN9A6N3_HALRR</name>
<dbReference type="EMBL" id="JAXCGZ010009798">
    <property type="protein sequence ID" value="KAK7076179.1"/>
    <property type="molecule type" value="Genomic_DNA"/>
</dbReference>
<feature type="chain" id="PRO_5043015656" evidence="1">
    <location>
        <begin position="20"/>
        <end position="176"/>
    </location>
</feature>
<dbReference type="Proteomes" id="UP001381693">
    <property type="component" value="Unassembled WGS sequence"/>
</dbReference>
<proteinExistence type="predicted"/>
<evidence type="ECO:0000313" key="2">
    <source>
        <dbReference type="EMBL" id="KAK7076179.1"/>
    </source>
</evidence>
<feature type="signal peptide" evidence="1">
    <location>
        <begin position="1"/>
        <end position="19"/>
    </location>
</feature>
<organism evidence="2 3">
    <name type="scientific">Halocaridina rubra</name>
    <name type="common">Hawaiian red shrimp</name>
    <dbReference type="NCBI Taxonomy" id="373956"/>
    <lineage>
        <taxon>Eukaryota</taxon>
        <taxon>Metazoa</taxon>
        <taxon>Ecdysozoa</taxon>
        <taxon>Arthropoda</taxon>
        <taxon>Crustacea</taxon>
        <taxon>Multicrustacea</taxon>
        <taxon>Malacostraca</taxon>
        <taxon>Eumalacostraca</taxon>
        <taxon>Eucarida</taxon>
        <taxon>Decapoda</taxon>
        <taxon>Pleocyemata</taxon>
        <taxon>Caridea</taxon>
        <taxon>Atyoidea</taxon>
        <taxon>Atyidae</taxon>
        <taxon>Halocaridina</taxon>
    </lineage>
</organism>